<comment type="caution">
    <text evidence="4">The sequence shown here is derived from an EMBL/GenBank/DDBJ whole genome shotgun (WGS) entry which is preliminary data.</text>
</comment>
<dbReference type="PANTHER" id="PTHR43649">
    <property type="entry name" value="ARABINOSE-BINDING PROTEIN-RELATED"/>
    <property type="match status" value="1"/>
</dbReference>
<name>A0A841U3Z7_9BACL</name>
<proteinExistence type="predicted"/>
<dbReference type="AlphaFoldDB" id="A0A841U3Z7"/>
<evidence type="ECO:0000256" key="2">
    <source>
        <dbReference type="SAM" id="SignalP"/>
    </source>
</evidence>
<dbReference type="EMBL" id="JACJVR010000120">
    <property type="protein sequence ID" value="MBB6695295.1"/>
    <property type="molecule type" value="Genomic_DNA"/>
</dbReference>
<feature type="region of interest" description="Disordered" evidence="1">
    <location>
        <begin position="27"/>
        <end position="67"/>
    </location>
</feature>
<organism evidence="4 5">
    <name type="scientific">Cohnella xylanilytica</name>
    <dbReference type="NCBI Taxonomy" id="557555"/>
    <lineage>
        <taxon>Bacteria</taxon>
        <taxon>Bacillati</taxon>
        <taxon>Bacillota</taxon>
        <taxon>Bacilli</taxon>
        <taxon>Bacillales</taxon>
        <taxon>Paenibacillaceae</taxon>
        <taxon>Cohnella</taxon>
    </lineage>
</organism>
<accession>A0A841U3Z7</accession>
<evidence type="ECO:0000313" key="4">
    <source>
        <dbReference type="EMBL" id="MBB6695295.1"/>
    </source>
</evidence>
<evidence type="ECO:0000313" key="5">
    <source>
        <dbReference type="Proteomes" id="UP000553776"/>
    </source>
</evidence>
<dbReference type="RefSeq" id="WP_185139253.1">
    <property type="nucleotide sequence ID" value="NZ_JACJVR010000120.1"/>
</dbReference>
<feature type="signal peptide" evidence="2">
    <location>
        <begin position="1"/>
        <end position="24"/>
    </location>
</feature>
<feature type="compositionally biased region" description="Gly residues" evidence="1">
    <location>
        <begin position="27"/>
        <end position="41"/>
    </location>
</feature>
<dbReference type="PROSITE" id="PS51257">
    <property type="entry name" value="PROKAR_LIPOPROTEIN"/>
    <property type="match status" value="1"/>
</dbReference>
<dbReference type="Pfam" id="PF12010">
    <property type="entry name" value="DUF3502"/>
    <property type="match status" value="1"/>
</dbReference>
<evidence type="ECO:0000259" key="3">
    <source>
        <dbReference type="Pfam" id="PF12010"/>
    </source>
</evidence>
<sequence>MRRASIFASTVLVLALGLAGCSGGKDNGNGGGNGNGQGNGNGASESPAGSGSPASSGSASPSPEDGGAKQEVVAIKYVIPGTEPKEWPAVREAVNQKLLEDGVNVRIEKEYIDWGAWEQKINLKLSTNEDFDLFHVMNDLVGLANYAGRGALKDISKEIEQYGPNLRKVIPDSVWSGVTKEGKVYGVPAYWYESAIDGSITINKYLLDKAGYTAPIESRDQLLEAMEQVNSKLGMKLTIPLRGGTAGPADIFQRTYDSYPFTVRDNVAYIASDGVVKNWVETEEFKQDAAWFRTAYQKKLINPDVLTVKQEQIDDQIKYGKYVFMLGTPGKLSDVKKTYPDATDAGFELIRLNPDKPHYRMVNAKNINVVAANSKHPAEAVKFLNWLYASQDNYDLFMYGIEGKTYNKVGEKGLESIMDPGTNMPLYIQDDWMIGNLNFIRVNDDYLSANKALYKADTEAQNFYAADFFFDPSNVKAEMANVQAVFTSDVSPIYRGVVDYDKNIKSALGKLKAAGIDKVLAEYQKQLDAYKATLKP</sequence>
<dbReference type="Proteomes" id="UP000553776">
    <property type="component" value="Unassembled WGS sequence"/>
</dbReference>
<dbReference type="InterPro" id="IPR022627">
    <property type="entry name" value="DUF3502"/>
</dbReference>
<feature type="compositionally biased region" description="Low complexity" evidence="1">
    <location>
        <begin position="42"/>
        <end position="65"/>
    </location>
</feature>
<dbReference type="InterPro" id="IPR050490">
    <property type="entry name" value="Bact_solute-bd_prot1"/>
</dbReference>
<protein>
    <submittedName>
        <fullName evidence="4">Extracellular solute-binding protein</fullName>
    </submittedName>
</protein>
<dbReference type="Gene3D" id="3.40.190.10">
    <property type="entry name" value="Periplasmic binding protein-like II"/>
    <property type="match status" value="2"/>
</dbReference>
<dbReference type="InterPro" id="IPR006059">
    <property type="entry name" value="SBP"/>
</dbReference>
<reference evidence="4 5" key="1">
    <citation type="submission" date="2020-08" db="EMBL/GenBank/DDBJ databases">
        <title>Cohnella phylogeny.</title>
        <authorList>
            <person name="Dunlap C."/>
        </authorList>
    </citation>
    <scope>NUCLEOTIDE SEQUENCE [LARGE SCALE GENOMIC DNA]</scope>
    <source>
        <strain evidence="4 5">DSM 25239</strain>
    </source>
</reference>
<evidence type="ECO:0000256" key="1">
    <source>
        <dbReference type="SAM" id="MobiDB-lite"/>
    </source>
</evidence>
<dbReference type="SUPFAM" id="SSF53850">
    <property type="entry name" value="Periplasmic binding protein-like II"/>
    <property type="match status" value="1"/>
</dbReference>
<keyword evidence="5" id="KW-1185">Reference proteome</keyword>
<dbReference type="Pfam" id="PF01547">
    <property type="entry name" value="SBP_bac_1"/>
    <property type="match status" value="1"/>
</dbReference>
<gene>
    <name evidence="4" type="ORF">H7B90_28255</name>
</gene>
<feature type="chain" id="PRO_5032578443" evidence="2">
    <location>
        <begin position="25"/>
        <end position="536"/>
    </location>
</feature>
<feature type="domain" description="DUF3502" evidence="3">
    <location>
        <begin position="466"/>
        <end position="532"/>
    </location>
</feature>
<keyword evidence="2" id="KW-0732">Signal</keyword>
<dbReference type="PANTHER" id="PTHR43649:SF12">
    <property type="entry name" value="DIACETYLCHITOBIOSE BINDING PROTEIN DASA"/>
    <property type="match status" value="1"/>
</dbReference>